<dbReference type="GO" id="GO:0046872">
    <property type="term" value="F:metal ion binding"/>
    <property type="evidence" value="ECO:0007669"/>
    <property type="project" value="UniProtKB-KW"/>
</dbReference>
<dbReference type="Pfam" id="PF04055">
    <property type="entry name" value="Radical_SAM"/>
    <property type="match status" value="1"/>
</dbReference>
<dbReference type="GO" id="GO:0003824">
    <property type="term" value="F:catalytic activity"/>
    <property type="evidence" value="ECO:0007669"/>
    <property type="project" value="InterPro"/>
</dbReference>
<sequence length="199" mass="22190">MTQTISYQIEDRLYLSITDRCTLVCAFCPKTLGHPQVKGYDLTMEHRPSTEEIIKAVGDPTQYPEIVFCGYGEPTVRLKALLKVARFIKSKGVRVRVNTDGLANLVHKRNVLPELRECVDSLSVSMNAQNEEVYNRHCQPALPGSYNSMLDFLRLAPDYIEDVTATAIEGPGGVNLAACERLATECKVKFRKRVLGLVG</sequence>
<dbReference type="NCBIfam" id="TIGR04038">
    <property type="entry name" value="tatD_link_rSAM"/>
    <property type="match status" value="1"/>
</dbReference>
<keyword evidence="4" id="KW-0479">Metal-binding</keyword>
<dbReference type="InterPro" id="IPR023821">
    <property type="entry name" value="rSAM_TatD-assoc"/>
</dbReference>
<dbReference type="InterPro" id="IPR007197">
    <property type="entry name" value="rSAM"/>
</dbReference>
<keyword evidence="2" id="KW-0004">4Fe-4S</keyword>
<gene>
    <name evidence="8" type="ORF">MNBD_GAMMA26-221</name>
</gene>
<dbReference type="PANTHER" id="PTHR30352">
    <property type="entry name" value="PYRUVATE FORMATE-LYASE-ACTIVATING ENZYME"/>
    <property type="match status" value="1"/>
</dbReference>
<dbReference type="CDD" id="cd01335">
    <property type="entry name" value="Radical_SAM"/>
    <property type="match status" value="1"/>
</dbReference>
<dbReference type="Gene3D" id="3.20.20.70">
    <property type="entry name" value="Aldolase class I"/>
    <property type="match status" value="1"/>
</dbReference>
<dbReference type="InterPro" id="IPR034457">
    <property type="entry name" value="Organic_radical-activating"/>
</dbReference>
<evidence type="ECO:0000256" key="4">
    <source>
        <dbReference type="ARBA" id="ARBA00022723"/>
    </source>
</evidence>
<evidence type="ECO:0000256" key="5">
    <source>
        <dbReference type="ARBA" id="ARBA00023004"/>
    </source>
</evidence>
<dbReference type="SFLD" id="SFLDS00029">
    <property type="entry name" value="Radical_SAM"/>
    <property type="match status" value="1"/>
</dbReference>
<name>A0A3B1AKR7_9ZZZZ</name>
<keyword evidence="3" id="KW-0949">S-adenosyl-L-methionine</keyword>
<dbReference type="SFLD" id="SFLDG01111">
    <property type="entry name" value="Uncharacterised_Radical_SAM_Su"/>
    <property type="match status" value="1"/>
</dbReference>
<keyword evidence="6" id="KW-0411">Iron-sulfur</keyword>
<evidence type="ECO:0000256" key="3">
    <source>
        <dbReference type="ARBA" id="ARBA00022691"/>
    </source>
</evidence>
<comment type="cofactor">
    <cofactor evidence="1">
        <name>[4Fe-4S] cluster</name>
        <dbReference type="ChEBI" id="CHEBI:49883"/>
    </cofactor>
</comment>
<dbReference type="EMBL" id="UOFX01000012">
    <property type="protein sequence ID" value="VAX06449.1"/>
    <property type="molecule type" value="Genomic_DNA"/>
</dbReference>
<dbReference type="GO" id="GO:0051539">
    <property type="term" value="F:4 iron, 4 sulfur cluster binding"/>
    <property type="evidence" value="ECO:0007669"/>
    <property type="project" value="UniProtKB-KW"/>
</dbReference>
<dbReference type="InterPro" id="IPR058240">
    <property type="entry name" value="rSAM_sf"/>
</dbReference>
<dbReference type="AlphaFoldDB" id="A0A3B1AKR7"/>
<reference evidence="8" key="1">
    <citation type="submission" date="2018-06" db="EMBL/GenBank/DDBJ databases">
        <authorList>
            <person name="Zhirakovskaya E."/>
        </authorList>
    </citation>
    <scope>NUCLEOTIDE SEQUENCE</scope>
</reference>
<protein>
    <recommendedName>
        <fullName evidence="7">Radical SAM core domain-containing protein</fullName>
    </recommendedName>
</protein>
<evidence type="ECO:0000313" key="8">
    <source>
        <dbReference type="EMBL" id="VAX06449.1"/>
    </source>
</evidence>
<dbReference type="SUPFAM" id="SSF102114">
    <property type="entry name" value="Radical SAM enzymes"/>
    <property type="match status" value="1"/>
</dbReference>
<keyword evidence="5" id="KW-0408">Iron</keyword>
<evidence type="ECO:0000256" key="1">
    <source>
        <dbReference type="ARBA" id="ARBA00001966"/>
    </source>
</evidence>
<evidence type="ECO:0000256" key="6">
    <source>
        <dbReference type="ARBA" id="ARBA00023014"/>
    </source>
</evidence>
<proteinExistence type="predicted"/>
<dbReference type="InterPro" id="IPR013785">
    <property type="entry name" value="Aldolase_TIM"/>
</dbReference>
<feature type="domain" description="Radical SAM core" evidence="7">
    <location>
        <begin position="16"/>
        <end position="175"/>
    </location>
</feature>
<evidence type="ECO:0000259" key="7">
    <source>
        <dbReference type="Pfam" id="PF04055"/>
    </source>
</evidence>
<evidence type="ECO:0000256" key="2">
    <source>
        <dbReference type="ARBA" id="ARBA00022485"/>
    </source>
</evidence>
<organism evidence="8">
    <name type="scientific">hydrothermal vent metagenome</name>
    <dbReference type="NCBI Taxonomy" id="652676"/>
    <lineage>
        <taxon>unclassified sequences</taxon>
        <taxon>metagenomes</taxon>
        <taxon>ecological metagenomes</taxon>
    </lineage>
</organism>
<dbReference type="PANTHER" id="PTHR30352:SF5">
    <property type="entry name" value="PYRUVATE FORMATE-LYASE 1-ACTIVATING ENZYME"/>
    <property type="match status" value="1"/>
</dbReference>
<accession>A0A3B1AKR7</accession>